<feature type="region of interest" description="Disordered" evidence="1">
    <location>
        <begin position="543"/>
        <end position="574"/>
    </location>
</feature>
<proteinExistence type="predicted"/>
<feature type="compositionally biased region" description="Polar residues" evidence="1">
    <location>
        <begin position="412"/>
        <end position="421"/>
    </location>
</feature>
<keyword evidence="3" id="KW-1185">Reference proteome</keyword>
<feature type="compositionally biased region" description="Low complexity" evidence="1">
    <location>
        <begin position="232"/>
        <end position="243"/>
    </location>
</feature>
<evidence type="ECO:0000313" key="2">
    <source>
        <dbReference type="EMBL" id="KIK54849.1"/>
    </source>
</evidence>
<dbReference type="EMBL" id="KN834812">
    <property type="protein sequence ID" value="KIK54849.1"/>
    <property type="molecule type" value="Genomic_DNA"/>
</dbReference>
<feature type="region of interest" description="Disordered" evidence="1">
    <location>
        <begin position="395"/>
        <end position="427"/>
    </location>
</feature>
<feature type="region of interest" description="Disordered" evidence="1">
    <location>
        <begin position="267"/>
        <end position="351"/>
    </location>
</feature>
<dbReference type="HOGENOM" id="CLU_371735_0_0_1"/>
<feature type="region of interest" description="Disordered" evidence="1">
    <location>
        <begin position="196"/>
        <end position="245"/>
    </location>
</feature>
<gene>
    <name evidence="2" type="ORF">GYMLUDRAFT_249195</name>
</gene>
<feature type="compositionally biased region" description="Low complexity" evidence="1">
    <location>
        <begin position="398"/>
        <end position="411"/>
    </location>
</feature>
<feature type="compositionally biased region" description="Basic residues" evidence="1">
    <location>
        <begin position="328"/>
        <end position="337"/>
    </location>
</feature>
<organism evidence="2 3">
    <name type="scientific">Collybiopsis luxurians FD-317 M1</name>
    <dbReference type="NCBI Taxonomy" id="944289"/>
    <lineage>
        <taxon>Eukaryota</taxon>
        <taxon>Fungi</taxon>
        <taxon>Dikarya</taxon>
        <taxon>Basidiomycota</taxon>
        <taxon>Agaricomycotina</taxon>
        <taxon>Agaricomycetes</taxon>
        <taxon>Agaricomycetidae</taxon>
        <taxon>Agaricales</taxon>
        <taxon>Marasmiineae</taxon>
        <taxon>Omphalotaceae</taxon>
        <taxon>Collybiopsis</taxon>
        <taxon>Collybiopsis luxurians</taxon>
    </lineage>
</organism>
<accession>A0A0D0BYC5</accession>
<evidence type="ECO:0000313" key="3">
    <source>
        <dbReference type="Proteomes" id="UP000053593"/>
    </source>
</evidence>
<reference evidence="2 3" key="1">
    <citation type="submission" date="2014-04" db="EMBL/GenBank/DDBJ databases">
        <title>Evolutionary Origins and Diversification of the Mycorrhizal Mutualists.</title>
        <authorList>
            <consortium name="DOE Joint Genome Institute"/>
            <consortium name="Mycorrhizal Genomics Consortium"/>
            <person name="Kohler A."/>
            <person name="Kuo A."/>
            <person name="Nagy L.G."/>
            <person name="Floudas D."/>
            <person name="Copeland A."/>
            <person name="Barry K.W."/>
            <person name="Cichocki N."/>
            <person name="Veneault-Fourrey C."/>
            <person name="LaButti K."/>
            <person name="Lindquist E.A."/>
            <person name="Lipzen A."/>
            <person name="Lundell T."/>
            <person name="Morin E."/>
            <person name="Murat C."/>
            <person name="Riley R."/>
            <person name="Ohm R."/>
            <person name="Sun H."/>
            <person name="Tunlid A."/>
            <person name="Henrissat B."/>
            <person name="Grigoriev I.V."/>
            <person name="Hibbett D.S."/>
            <person name="Martin F."/>
        </authorList>
    </citation>
    <scope>NUCLEOTIDE SEQUENCE [LARGE SCALE GENOMIC DNA]</scope>
    <source>
        <strain evidence="2 3">FD-317 M1</strain>
    </source>
</reference>
<name>A0A0D0BYC5_9AGAR</name>
<feature type="compositionally biased region" description="Low complexity" evidence="1">
    <location>
        <begin position="267"/>
        <end position="297"/>
    </location>
</feature>
<dbReference type="OrthoDB" id="2960890at2759"/>
<dbReference type="AlphaFoldDB" id="A0A0D0BYC5"/>
<feature type="compositionally biased region" description="Pro residues" evidence="1">
    <location>
        <begin position="548"/>
        <end position="557"/>
    </location>
</feature>
<feature type="region of interest" description="Disordered" evidence="1">
    <location>
        <begin position="446"/>
        <end position="486"/>
    </location>
</feature>
<feature type="region of interest" description="Disordered" evidence="1">
    <location>
        <begin position="611"/>
        <end position="634"/>
    </location>
</feature>
<dbReference type="Proteomes" id="UP000053593">
    <property type="component" value="Unassembled WGS sequence"/>
</dbReference>
<protein>
    <submittedName>
        <fullName evidence="2">Uncharacterized protein</fullName>
    </submittedName>
</protein>
<sequence>MIPSSEVALEPWPTSTTIGSIARFPTEEQDLPAPSLNQRGRRTSLYSIVTGRTSSLFSNLSQRTITVSTSLQSSSTSISNLHSNSSNHSYYLRPFSLKKAKSSVIMRASSEVAGPSNLTRSNSITAIRPHQEHLSGKSDVTPVAIELQVLGDPHRETVHTRLGKDEEDETQLSHLDKLNKLPQRITFERSPTDVPKARIVGRGGVGSRPRRTHKQPIFHLHQSERDPSAIRTTTSSSDGSTVTRYVGRGGLGRIRLNPLLPVTNLSSSISRDSGGSRQHSSLSSSTTSQSLVSDGSSPLSLFRVSGRGGAGSRPRRQTLASAPSTKMFKIKWGSRKKSTSDAGLQPRIQTSTHGNPLRFVALKRTRSHTVPASTDDKIRPLSTIAASPRPSTTIEFDSNAINSNANSTSPSLSAYLNSSDSPVPADHREKLERTLGDAVPLNMLLSTSTRHGGDDNSFIRRTRRQSYDSASLSSTRRSHRRRSIARSLSSLGSLIRLPRSSPNVHTQEHDDHCSDFEEEVCWVDNEFDPSSRNGMSTPVSPMIFSERPPSPVPPPKPRLLMGPRPQPPRPLTRVYPQLDSLESSEGGSEDGIHGVEDELYEDDGTHSELFTPITTPDGSGAPETPLSSTSLCDPLSPLSPIVFSDRPVSMLPPSGENSVSQTDLTPRMELQNLLSEPSHPLTTLPALNLMRPFSPDSSSVLTNDLTDSPIRSSLLLPPRAKRDALHTWTGAWNRTDMQEVIQSLRELK</sequence>
<evidence type="ECO:0000256" key="1">
    <source>
        <dbReference type="SAM" id="MobiDB-lite"/>
    </source>
</evidence>